<dbReference type="EMBL" id="ML170157">
    <property type="protein sequence ID" value="TDL28845.1"/>
    <property type="molecule type" value="Genomic_DNA"/>
</dbReference>
<evidence type="ECO:0000256" key="1">
    <source>
        <dbReference type="SAM" id="MobiDB-lite"/>
    </source>
</evidence>
<feature type="compositionally biased region" description="Basic and acidic residues" evidence="1">
    <location>
        <begin position="12"/>
        <end position="23"/>
    </location>
</feature>
<proteinExistence type="predicted"/>
<protein>
    <submittedName>
        <fullName evidence="2">Uncharacterized protein</fullName>
    </submittedName>
</protein>
<feature type="region of interest" description="Disordered" evidence="1">
    <location>
        <begin position="1"/>
        <end position="85"/>
    </location>
</feature>
<dbReference type="STRING" id="50990.A0A4Y7QN52"/>
<evidence type="ECO:0000313" key="2">
    <source>
        <dbReference type="EMBL" id="TDL28845.1"/>
    </source>
</evidence>
<feature type="compositionally biased region" description="Basic residues" evidence="1">
    <location>
        <begin position="31"/>
        <end position="42"/>
    </location>
</feature>
<dbReference type="OrthoDB" id="21648at2759"/>
<evidence type="ECO:0000313" key="3">
    <source>
        <dbReference type="Proteomes" id="UP000294933"/>
    </source>
</evidence>
<dbReference type="VEuPathDB" id="FungiDB:BD410DRAFT_824437"/>
<feature type="compositionally biased region" description="Polar residues" evidence="1">
    <location>
        <begin position="1"/>
        <end position="11"/>
    </location>
</feature>
<feature type="compositionally biased region" description="Basic and acidic residues" evidence="1">
    <location>
        <begin position="56"/>
        <end position="66"/>
    </location>
</feature>
<dbReference type="Proteomes" id="UP000294933">
    <property type="component" value="Unassembled WGS sequence"/>
</dbReference>
<keyword evidence="3" id="KW-1185">Reference proteome</keyword>
<feature type="region of interest" description="Disordered" evidence="1">
    <location>
        <begin position="631"/>
        <end position="650"/>
    </location>
</feature>
<name>A0A4Y7QN52_9AGAM</name>
<gene>
    <name evidence="2" type="ORF">BD410DRAFT_824437</name>
</gene>
<accession>A0A4Y7QN52</accession>
<organism evidence="2 3">
    <name type="scientific">Rickenella mellea</name>
    <dbReference type="NCBI Taxonomy" id="50990"/>
    <lineage>
        <taxon>Eukaryota</taxon>
        <taxon>Fungi</taxon>
        <taxon>Dikarya</taxon>
        <taxon>Basidiomycota</taxon>
        <taxon>Agaricomycotina</taxon>
        <taxon>Agaricomycetes</taxon>
        <taxon>Hymenochaetales</taxon>
        <taxon>Rickenellaceae</taxon>
        <taxon>Rickenella</taxon>
    </lineage>
</organism>
<dbReference type="AlphaFoldDB" id="A0A4Y7QN52"/>
<feature type="compositionally biased region" description="Low complexity" evidence="1">
    <location>
        <begin position="633"/>
        <end position="649"/>
    </location>
</feature>
<sequence>MVRATRSSVAQQEKDAKDKEKPNRLSPQTSKTKHPVKKRKRASLGDHEGQPASKQHRTDDDDVGIKEEEEDLSPDIPMTGDSPLAHDDAQKVLDVLEMVDTQGLLDRVFPLPPDVLETKLSSEPSSSKLSPDTYSLRTLLKDSQDYPLRVLRTAVENLLPMSSQPRSRASPPAAQQLRFCQLALSLLHQVSHNLSHAISLDHGIIIPQNKDADSSIDHDANHQTTDRRRRYALMQKLPGATWWSSLNSDIASFDPDAKELKDLGTAHAELVSILPTPSRTSDPLPKLGDFFLGKKPPPIAKLPGPRYVSCGSFLDYGPFSSFAPSFDNDGCDIGRFGLGTIMWRRHEKMKAKEKARRYREHLQTQSSIATIDAMELDGASTAEAESEGPADRKERTRQLLRSLLDPADADSMDSVLENLELEEGINELLELNARALVRLEELQTQRLGGEKFRPVKEDSEEWETAQKIMNSLILLASLRPRPATDQSLPLIPPKSVLRTLHETLPSEASQGWYGTLTESHGAAARDDMTLRVRSSAAAQGPGVLPATPAPAQAPAAAVTSTPTPVYAQQNYSYSNAYRAAYTYPAQGQSSSYYPNTYQQAGGTPQPQANTYANSAQTQQYPYTGWYANYQPNATGGTSTPGTASGRGTPQPVAAPAVGYSGFFATSATAPPTRAVANTITSKPQTNGWATGVGGYSAPTLPPHLRPAVPATPGTPTPQAAGYATHYLAFQTPTR</sequence>
<reference evidence="2 3" key="1">
    <citation type="submission" date="2018-06" db="EMBL/GenBank/DDBJ databases">
        <title>A transcriptomic atlas of mushroom development highlights an independent origin of complex multicellularity.</title>
        <authorList>
            <consortium name="DOE Joint Genome Institute"/>
            <person name="Krizsan K."/>
            <person name="Almasi E."/>
            <person name="Merenyi Z."/>
            <person name="Sahu N."/>
            <person name="Viragh M."/>
            <person name="Koszo T."/>
            <person name="Mondo S."/>
            <person name="Kiss B."/>
            <person name="Balint B."/>
            <person name="Kues U."/>
            <person name="Barry K."/>
            <person name="Hegedus J.C."/>
            <person name="Henrissat B."/>
            <person name="Johnson J."/>
            <person name="Lipzen A."/>
            <person name="Ohm R."/>
            <person name="Nagy I."/>
            <person name="Pangilinan J."/>
            <person name="Yan J."/>
            <person name="Xiong Y."/>
            <person name="Grigoriev I.V."/>
            <person name="Hibbett D.S."/>
            <person name="Nagy L.G."/>
        </authorList>
    </citation>
    <scope>NUCLEOTIDE SEQUENCE [LARGE SCALE GENOMIC DNA]</scope>
    <source>
        <strain evidence="2 3">SZMC22713</strain>
    </source>
</reference>